<comment type="caution">
    <text evidence="2">The sequence shown here is derived from an EMBL/GenBank/DDBJ whole genome shotgun (WGS) entry which is preliminary data.</text>
</comment>
<evidence type="ECO:0000313" key="3">
    <source>
        <dbReference type="Proteomes" id="UP000260758"/>
    </source>
</evidence>
<keyword evidence="1" id="KW-1133">Transmembrane helix</keyword>
<accession>A0A3E4Y9E2</accession>
<dbReference type="RefSeq" id="WP_117718834.1">
    <property type="nucleotide sequence ID" value="NZ_QSTP01000008.1"/>
</dbReference>
<proteinExistence type="predicted"/>
<keyword evidence="1" id="KW-0812">Transmembrane</keyword>
<dbReference type="EMBL" id="QSTP01000008">
    <property type="protein sequence ID" value="RGM71322.1"/>
    <property type="molecule type" value="Genomic_DNA"/>
</dbReference>
<feature type="transmembrane region" description="Helical" evidence="1">
    <location>
        <begin position="6"/>
        <end position="35"/>
    </location>
</feature>
<sequence length="79" mass="8847">MNDKTLYLIIIVGAILIPFLVFLISKGVSLILLLCEKHITFDKNIILGKLNNSDMSISNIVEDLEITNSLFEVGKNNVR</sequence>
<evidence type="ECO:0000313" key="2">
    <source>
        <dbReference type="EMBL" id="RGM71322.1"/>
    </source>
</evidence>
<reference evidence="2 3" key="1">
    <citation type="submission" date="2018-08" db="EMBL/GenBank/DDBJ databases">
        <title>A genome reference for cultivated species of the human gut microbiota.</title>
        <authorList>
            <person name="Zou Y."/>
            <person name="Xue W."/>
            <person name="Luo G."/>
        </authorList>
    </citation>
    <scope>NUCLEOTIDE SEQUENCE [LARGE SCALE GENOMIC DNA]</scope>
    <source>
        <strain evidence="2 3">OM07-13</strain>
    </source>
</reference>
<evidence type="ECO:0008006" key="4">
    <source>
        <dbReference type="Google" id="ProtNLM"/>
    </source>
</evidence>
<keyword evidence="1" id="KW-0472">Membrane</keyword>
<dbReference type="Proteomes" id="UP000260758">
    <property type="component" value="Unassembled WGS sequence"/>
</dbReference>
<gene>
    <name evidence="2" type="ORF">DXB99_08970</name>
</gene>
<name>A0A3E4Y9E2_9FIRM</name>
<dbReference type="AlphaFoldDB" id="A0A3E4Y9E2"/>
<evidence type="ECO:0000256" key="1">
    <source>
        <dbReference type="SAM" id="Phobius"/>
    </source>
</evidence>
<organism evidence="2 3">
    <name type="scientific">Agathobacter rectalis</name>
    <dbReference type="NCBI Taxonomy" id="39491"/>
    <lineage>
        <taxon>Bacteria</taxon>
        <taxon>Bacillati</taxon>
        <taxon>Bacillota</taxon>
        <taxon>Clostridia</taxon>
        <taxon>Lachnospirales</taxon>
        <taxon>Lachnospiraceae</taxon>
        <taxon>Agathobacter</taxon>
    </lineage>
</organism>
<protein>
    <recommendedName>
        <fullName evidence="4">Sensor histidine kinase</fullName>
    </recommendedName>
</protein>